<name>A0A1R3WDH7_9RHOB</name>
<dbReference type="PROSITE" id="PS50206">
    <property type="entry name" value="RHODANESE_3"/>
    <property type="match status" value="1"/>
</dbReference>
<dbReference type="Gene3D" id="3.40.250.10">
    <property type="entry name" value="Rhodanese-like domain"/>
    <property type="match status" value="1"/>
</dbReference>
<dbReference type="SMART" id="SM00450">
    <property type="entry name" value="RHOD"/>
    <property type="match status" value="1"/>
</dbReference>
<dbReference type="InterPro" id="IPR001763">
    <property type="entry name" value="Rhodanese-like_dom"/>
</dbReference>
<feature type="domain" description="Rhodanese" evidence="1">
    <location>
        <begin position="24"/>
        <end position="113"/>
    </location>
</feature>
<dbReference type="Pfam" id="PF00581">
    <property type="entry name" value="Rhodanese"/>
    <property type="match status" value="1"/>
</dbReference>
<dbReference type="InterPro" id="IPR036873">
    <property type="entry name" value="Rhodanese-like_dom_sf"/>
</dbReference>
<dbReference type="PANTHER" id="PTHR44086">
    <property type="entry name" value="THIOSULFATE SULFURTRANSFERASE RDL2, MITOCHONDRIAL-RELATED"/>
    <property type="match status" value="1"/>
</dbReference>
<evidence type="ECO:0000259" key="1">
    <source>
        <dbReference type="PROSITE" id="PS50206"/>
    </source>
</evidence>
<keyword evidence="3" id="KW-1185">Reference proteome</keyword>
<dbReference type="AlphaFoldDB" id="A0A1R3WDH7"/>
<gene>
    <name evidence="2" type="ORF">SAMN05421849_0279</name>
</gene>
<dbReference type="RefSeq" id="WP_076646591.1">
    <property type="nucleotide sequence ID" value="NZ_FTPS01000001.1"/>
</dbReference>
<protein>
    <submittedName>
        <fullName evidence="2">Rhodanese-related sulfurtransferase</fullName>
    </submittedName>
</protein>
<dbReference type="OrthoDB" id="9807812at2"/>
<dbReference type="PANTHER" id="PTHR44086:SF10">
    <property type="entry name" value="THIOSULFATE SULFURTRANSFERASE_RHODANESE-LIKE DOMAIN-CONTAINING PROTEIN 3"/>
    <property type="match status" value="1"/>
</dbReference>
<dbReference type="STRING" id="515897.SAMN05421849_0279"/>
<accession>A0A1R3WDH7</accession>
<keyword evidence="2" id="KW-0808">Transferase</keyword>
<dbReference type="GO" id="GO:0004792">
    <property type="term" value="F:thiosulfate-cyanide sulfurtransferase activity"/>
    <property type="evidence" value="ECO:0007669"/>
    <property type="project" value="TreeGrafter"/>
</dbReference>
<organism evidence="2 3">
    <name type="scientific">Pontibaca methylaminivorans</name>
    <dbReference type="NCBI Taxonomy" id="515897"/>
    <lineage>
        <taxon>Bacteria</taxon>
        <taxon>Pseudomonadati</taxon>
        <taxon>Pseudomonadota</taxon>
        <taxon>Alphaproteobacteria</taxon>
        <taxon>Rhodobacterales</taxon>
        <taxon>Roseobacteraceae</taxon>
        <taxon>Pontibaca</taxon>
    </lineage>
</organism>
<sequence length="128" mass="14079">MRSEDTEAGVLRHWSVEDVHEGLDRGEVVLIDVRTPAEFAFERIRGALLSPMQELDPKHLPQPGGRRHVVFHCGSGVRSRRMAELALRAGWSGADHMEGGFAAWKQAGLGYIGTDMASGAPKDMMARK</sequence>
<evidence type="ECO:0000313" key="2">
    <source>
        <dbReference type="EMBL" id="SIT75157.1"/>
    </source>
</evidence>
<dbReference type="SUPFAM" id="SSF52821">
    <property type="entry name" value="Rhodanese/Cell cycle control phosphatase"/>
    <property type="match status" value="1"/>
</dbReference>
<proteinExistence type="predicted"/>
<dbReference type="Proteomes" id="UP000192455">
    <property type="component" value="Unassembled WGS sequence"/>
</dbReference>
<reference evidence="2 3" key="1">
    <citation type="submission" date="2017-01" db="EMBL/GenBank/DDBJ databases">
        <authorList>
            <person name="Mah S.A."/>
            <person name="Swanson W.J."/>
            <person name="Moy G.W."/>
            <person name="Vacquier V.D."/>
        </authorList>
    </citation>
    <scope>NUCLEOTIDE SEQUENCE [LARGE SCALE GENOMIC DNA]</scope>
    <source>
        <strain evidence="2 3">DSM 21219</strain>
    </source>
</reference>
<evidence type="ECO:0000313" key="3">
    <source>
        <dbReference type="Proteomes" id="UP000192455"/>
    </source>
</evidence>
<dbReference type="CDD" id="cd00158">
    <property type="entry name" value="RHOD"/>
    <property type="match status" value="1"/>
</dbReference>
<dbReference type="EMBL" id="FTPS01000001">
    <property type="protein sequence ID" value="SIT75157.1"/>
    <property type="molecule type" value="Genomic_DNA"/>
</dbReference>